<dbReference type="SUPFAM" id="SSF117457">
    <property type="entry name" value="FumA C-terminal domain-like"/>
    <property type="match status" value="1"/>
</dbReference>
<keyword evidence="2" id="KW-0456">Lyase</keyword>
<feature type="domain" description="Fe-S hydro-lyase tartrate dehydratase beta-type catalytic" evidence="3">
    <location>
        <begin position="8"/>
        <end position="175"/>
    </location>
</feature>
<evidence type="ECO:0000256" key="2">
    <source>
        <dbReference type="ARBA" id="ARBA00023239"/>
    </source>
</evidence>
<evidence type="ECO:0000313" key="5">
    <source>
        <dbReference type="Proteomes" id="UP000600363"/>
    </source>
</evidence>
<reference evidence="4" key="1">
    <citation type="journal article" date="2020" name="bioRxiv">
        <title>A rank-normalized archaeal taxonomy based on genome phylogeny resolves widespread incomplete and uneven classifications.</title>
        <authorList>
            <person name="Rinke C."/>
            <person name="Chuvochina M."/>
            <person name="Mussig A.J."/>
            <person name="Chaumeil P.-A."/>
            <person name="Waite D.W."/>
            <person name="Whitman W.B."/>
            <person name="Parks D.H."/>
            <person name="Hugenholtz P."/>
        </authorList>
    </citation>
    <scope>NUCLEOTIDE SEQUENCE</scope>
    <source>
        <strain evidence="4">UBA12518</strain>
    </source>
</reference>
<evidence type="ECO:0000313" key="4">
    <source>
        <dbReference type="EMBL" id="HIH69122.1"/>
    </source>
</evidence>
<protein>
    <submittedName>
        <fullName evidence="4">Fumarate hydratase</fullName>
    </submittedName>
</protein>
<name>A0A832VWL3_9EURY</name>
<comment type="caution">
    <text evidence="4">The sequence shown here is derived from an EMBL/GenBank/DDBJ whole genome shotgun (WGS) entry which is preliminary data.</text>
</comment>
<dbReference type="RefSeq" id="WP_042684441.1">
    <property type="nucleotide sequence ID" value="NZ_DUIH01000002.1"/>
</dbReference>
<proteinExistence type="inferred from homology"/>
<dbReference type="GO" id="GO:0016836">
    <property type="term" value="F:hydro-lyase activity"/>
    <property type="evidence" value="ECO:0007669"/>
    <property type="project" value="InterPro"/>
</dbReference>
<dbReference type="Gene3D" id="3.20.130.10">
    <property type="entry name" value="Fe-S hydro-lyase, tartrate dehydratase beta-type, catalytic domain"/>
    <property type="match status" value="1"/>
</dbReference>
<dbReference type="PANTHER" id="PTHR43351">
    <property type="entry name" value="L(+)-TARTRATE DEHYDRATASE SUBUNIT BETA"/>
    <property type="match status" value="1"/>
</dbReference>
<dbReference type="NCBIfam" id="TIGR00723">
    <property type="entry name" value="ttdB_fumA_fumB"/>
    <property type="match status" value="1"/>
</dbReference>
<comment type="similarity">
    <text evidence="1">Belongs to the class-I fumarase family.</text>
</comment>
<dbReference type="Proteomes" id="UP000600363">
    <property type="component" value="Unassembled WGS sequence"/>
</dbReference>
<organism evidence="4 5">
    <name type="scientific">Methermicoccus shengliensis</name>
    <dbReference type="NCBI Taxonomy" id="660064"/>
    <lineage>
        <taxon>Archaea</taxon>
        <taxon>Methanobacteriati</taxon>
        <taxon>Methanobacteriota</taxon>
        <taxon>Stenosarchaea group</taxon>
        <taxon>Methanomicrobia</taxon>
        <taxon>Methanosarcinales</taxon>
        <taxon>Methermicoccaceae</taxon>
        <taxon>Methermicoccus</taxon>
    </lineage>
</organism>
<evidence type="ECO:0000259" key="3">
    <source>
        <dbReference type="Pfam" id="PF05683"/>
    </source>
</evidence>
<sequence>MHLTTPLGEEVLTLKVGDVVYLNGKVFTARDEAHLAIIEHLREGIELPFEMEGAVIYHCGPLVRPAAGGWRVISAGPTTSERMATLTEPLLKAFDVRALIGKGGMSTASRLLKGRGVYLAFCGGCAALAASHITKAEPHWLEELGMAEAVWELEVSNFGPLLVAVDSHGRDLYARVRERSYRALSTLF</sequence>
<dbReference type="InterPro" id="IPR036660">
    <property type="entry name" value="Fe-S_hydroAse_TtdB_cat_sf"/>
</dbReference>
<gene>
    <name evidence="4" type="ORF">HA299_00635</name>
</gene>
<dbReference type="EMBL" id="DUIH01000002">
    <property type="protein sequence ID" value="HIH69122.1"/>
    <property type="molecule type" value="Genomic_DNA"/>
</dbReference>
<dbReference type="AlphaFoldDB" id="A0A832VWL3"/>
<accession>A0A832VWL3</accession>
<dbReference type="Pfam" id="PF05683">
    <property type="entry name" value="Fumerase_C"/>
    <property type="match status" value="1"/>
</dbReference>
<dbReference type="InterPro" id="IPR004647">
    <property type="entry name" value="Fe-S_hydro-lyase_TtdB-typ_cat"/>
</dbReference>
<evidence type="ECO:0000256" key="1">
    <source>
        <dbReference type="ARBA" id="ARBA00008876"/>
    </source>
</evidence>
<dbReference type="PANTHER" id="PTHR43351:SF2">
    <property type="entry name" value="L(+)-TARTRATE DEHYDRATASE SUBUNIT BETA-RELATED"/>
    <property type="match status" value="1"/>
</dbReference>